<dbReference type="eggNOG" id="COG2246">
    <property type="taxonomic scope" value="Bacteria"/>
</dbReference>
<evidence type="ECO:0000256" key="5">
    <source>
        <dbReference type="ARBA" id="ARBA00023136"/>
    </source>
</evidence>
<evidence type="ECO:0000256" key="1">
    <source>
        <dbReference type="ARBA" id="ARBA00004141"/>
    </source>
</evidence>
<protein>
    <submittedName>
        <fullName evidence="8">Putative flippase GtrA (Transmembrane translocase of bactoprenol-linked glucose)</fullName>
    </submittedName>
</protein>
<dbReference type="PANTHER" id="PTHR38459:SF1">
    <property type="entry name" value="PROPHAGE BACTOPRENOL-LINKED GLUCOSE TRANSLOCASE HOMOLOG"/>
    <property type="match status" value="1"/>
</dbReference>
<dbReference type="GO" id="GO:0000271">
    <property type="term" value="P:polysaccharide biosynthetic process"/>
    <property type="evidence" value="ECO:0007669"/>
    <property type="project" value="InterPro"/>
</dbReference>
<dbReference type="STRING" id="392015.SAMN05421543_12439"/>
<proteinExistence type="inferred from homology"/>
<evidence type="ECO:0000313" key="9">
    <source>
        <dbReference type="Proteomes" id="UP000183508"/>
    </source>
</evidence>
<dbReference type="RefSeq" id="WP_175511560.1">
    <property type="nucleotide sequence ID" value="NZ_FPBV01000024.1"/>
</dbReference>
<evidence type="ECO:0000256" key="4">
    <source>
        <dbReference type="ARBA" id="ARBA00022989"/>
    </source>
</evidence>
<dbReference type="PANTHER" id="PTHR38459">
    <property type="entry name" value="PROPHAGE BACTOPRENOL-LINKED GLUCOSE TRANSLOCASE HOMOLOG"/>
    <property type="match status" value="1"/>
</dbReference>
<keyword evidence="9" id="KW-1185">Reference proteome</keyword>
<feature type="domain" description="GtrA/DPMS transmembrane" evidence="7">
    <location>
        <begin position="26"/>
        <end position="152"/>
    </location>
</feature>
<keyword evidence="4 6" id="KW-1133">Transmembrane helix</keyword>
<comment type="similarity">
    <text evidence="2">Belongs to the GtrA family.</text>
</comment>
<dbReference type="EMBL" id="FPBV01000024">
    <property type="protein sequence ID" value="SFV04434.1"/>
    <property type="molecule type" value="Genomic_DNA"/>
</dbReference>
<name>A0A1I7L4J0_9BACL</name>
<dbReference type="GO" id="GO:0005886">
    <property type="term" value="C:plasma membrane"/>
    <property type="evidence" value="ECO:0007669"/>
    <property type="project" value="TreeGrafter"/>
</dbReference>
<gene>
    <name evidence="8" type="ORF">SAMN05421543_12439</name>
</gene>
<dbReference type="InterPro" id="IPR051401">
    <property type="entry name" value="GtrA_CellWall_Glycosyl"/>
</dbReference>
<organism evidence="8 9">
    <name type="scientific">Alicyclobacillus macrosporangiidus</name>
    <dbReference type="NCBI Taxonomy" id="392015"/>
    <lineage>
        <taxon>Bacteria</taxon>
        <taxon>Bacillati</taxon>
        <taxon>Bacillota</taxon>
        <taxon>Bacilli</taxon>
        <taxon>Bacillales</taxon>
        <taxon>Alicyclobacillaceae</taxon>
        <taxon>Alicyclobacillus</taxon>
    </lineage>
</organism>
<dbReference type="Proteomes" id="UP000183508">
    <property type="component" value="Unassembled WGS sequence"/>
</dbReference>
<dbReference type="Pfam" id="PF04138">
    <property type="entry name" value="GtrA_DPMS_TM"/>
    <property type="match status" value="1"/>
</dbReference>
<sequence>MPTAMQRFCLALGIRGSHRIRAGVLKFACVGVLSAAIDFGVLNALLWTAPAGGWLRTLYNSVAVVCALANSYAWNCRWTFAERADGSRSERRRFFLQAVLNVALNDATWLTLGGWLSHLGHLQPRVADDAAKAAAMLISSTASYELMRRWVFRRDPAAGTPPSPSCESRHAR</sequence>
<evidence type="ECO:0000259" key="7">
    <source>
        <dbReference type="Pfam" id="PF04138"/>
    </source>
</evidence>
<dbReference type="AlphaFoldDB" id="A0A1I7L4J0"/>
<feature type="transmembrane region" description="Helical" evidence="6">
    <location>
        <begin position="53"/>
        <end position="73"/>
    </location>
</feature>
<feature type="transmembrane region" description="Helical" evidence="6">
    <location>
        <begin position="24"/>
        <end position="47"/>
    </location>
</feature>
<evidence type="ECO:0000256" key="3">
    <source>
        <dbReference type="ARBA" id="ARBA00022692"/>
    </source>
</evidence>
<evidence type="ECO:0000313" key="8">
    <source>
        <dbReference type="EMBL" id="SFV04434.1"/>
    </source>
</evidence>
<reference evidence="9" key="1">
    <citation type="submission" date="2016-10" db="EMBL/GenBank/DDBJ databases">
        <authorList>
            <person name="Varghese N."/>
        </authorList>
    </citation>
    <scope>NUCLEOTIDE SEQUENCE [LARGE SCALE GENOMIC DNA]</scope>
    <source>
        <strain evidence="9">DSM 17980</strain>
    </source>
</reference>
<keyword evidence="3 6" id="KW-0812">Transmembrane</keyword>
<evidence type="ECO:0000256" key="6">
    <source>
        <dbReference type="SAM" id="Phobius"/>
    </source>
</evidence>
<accession>A0A1I7L4J0</accession>
<comment type="subcellular location">
    <subcellularLocation>
        <location evidence="1">Membrane</location>
        <topology evidence="1">Multi-pass membrane protein</topology>
    </subcellularLocation>
</comment>
<evidence type="ECO:0000256" key="2">
    <source>
        <dbReference type="ARBA" id="ARBA00009399"/>
    </source>
</evidence>
<keyword evidence="5 6" id="KW-0472">Membrane</keyword>
<feature type="transmembrane region" description="Helical" evidence="6">
    <location>
        <begin position="94"/>
        <end position="118"/>
    </location>
</feature>
<dbReference type="InterPro" id="IPR007267">
    <property type="entry name" value="GtrA_DPMS_TM"/>
</dbReference>